<evidence type="ECO:0000313" key="3">
    <source>
        <dbReference type="Proteomes" id="UP001286313"/>
    </source>
</evidence>
<protein>
    <submittedName>
        <fullName evidence="2">Uncharacterized protein</fullName>
    </submittedName>
</protein>
<comment type="caution">
    <text evidence="2">The sequence shown here is derived from an EMBL/GenBank/DDBJ whole genome shotgun (WGS) entry which is preliminary data.</text>
</comment>
<name>A0AAE1KVW9_PETCI</name>
<feature type="compositionally biased region" description="Polar residues" evidence="1">
    <location>
        <begin position="185"/>
        <end position="195"/>
    </location>
</feature>
<evidence type="ECO:0000256" key="1">
    <source>
        <dbReference type="SAM" id="MobiDB-lite"/>
    </source>
</evidence>
<dbReference type="Proteomes" id="UP001286313">
    <property type="component" value="Unassembled WGS sequence"/>
</dbReference>
<proteinExistence type="predicted"/>
<keyword evidence="3" id="KW-1185">Reference proteome</keyword>
<reference evidence="2" key="1">
    <citation type="submission" date="2023-10" db="EMBL/GenBank/DDBJ databases">
        <title>Genome assemblies of two species of porcelain crab, Petrolisthes cinctipes and Petrolisthes manimaculis (Anomura: Porcellanidae).</title>
        <authorList>
            <person name="Angst P."/>
        </authorList>
    </citation>
    <scope>NUCLEOTIDE SEQUENCE</scope>
    <source>
        <strain evidence="2">PB745_01</strain>
        <tissue evidence="2">Gill</tissue>
    </source>
</reference>
<feature type="region of interest" description="Disordered" evidence="1">
    <location>
        <begin position="33"/>
        <end position="109"/>
    </location>
</feature>
<feature type="compositionally biased region" description="Low complexity" evidence="1">
    <location>
        <begin position="68"/>
        <end position="78"/>
    </location>
</feature>
<gene>
    <name evidence="2" type="ORF">Pcinc_009886</name>
</gene>
<dbReference type="AlphaFoldDB" id="A0AAE1KVW9"/>
<accession>A0AAE1KVW9</accession>
<organism evidence="2 3">
    <name type="scientific">Petrolisthes cinctipes</name>
    <name type="common">Flat porcelain crab</name>
    <dbReference type="NCBI Taxonomy" id="88211"/>
    <lineage>
        <taxon>Eukaryota</taxon>
        <taxon>Metazoa</taxon>
        <taxon>Ecdysozoa</taxon>
        <taxon>Arthropoda</taxon>
        <taxon>Crustacea</taxon>
        <taxon>Multicrustacea</taxon>
        <taxon>Malacostraca</taxon>
        <taxon>Eumalacostraca</taxon>
        <taxon>Eucarida</taxon>
        <taxon>Decapoda</taxon>
        <taxon>Pleocyemata</taxon>
        <taxon>Anomura</taxon>
        <taxon>Galatheoidea</taxon>
        <taxon>Porcellanidae</taxon>
        <taxon>Petrolisthes</taxon>
    </lineage>
</organism>
<evidence type="ECO:0000313" key="2">
    <source>
        <dbReference type="EMBL" id="KAK3885938.1"/>
    </source>
</evidence>
<sequence>MWTSCDQCCPLGPSLWITLRPWKNQQCVFIPGGHKHSRPPPPGSAPGGFVSSFRPQISGGPPPGSAPGGFISSFRPTGSRPPPGSAPGGIVSSFRPPKPIRQPLGPFRPSPAIQPGAPSDHNSLLHQAVPQEVLFTFPDGTPGVFNFVADENGYRVESDLLPTPHPLPAHAIQQIEKARREKASGVSQSGGQRYG</sequence>
<dbReference type="EMBL" id="JAWQEG010000750">
    <property type="protein sequence ID" value="KAK3885938.1"/>
    <property type="molecule type" value="Genomic_DNA"/>
</dbReference>
<feature type="region of interest" description="Disordered" evidence="1">
    <location>
        <begin position="176"/>
        <end position="195"/>
    </location>
</feature>